<evidence type="ECO:0000313" key="1">
    <source>
        <dbReference type="EMBL" id="MDQ0467676.1"/>
    </source>
</evidence>
<reference evidence="1 2" key="1">
    <citation type="submission" date="2023-07" db="EMBL/GenBank/DDBJ databases">
        <title>Genomic Encyclopedia of Type Strains, Phase IV (KMG-IV): sequencing the most valuable type-strain genomes for metagenomic binning, comparative biology and taxonomic classification.</title>
        <authorList>
            <person name="Goeker M."/>
        </authorList>
    </citation>
    <scope>NUCLEOTIDE SEQUENCE [LARGE SCALE GENOMIC DNA]</scope>
    <source>
        <strain evidence="1 2">DSM 19619</strain>
    </source>
</reference>
<dbReference type="InterPro" id="IPR010982">
    <property type="entry name" value="Lambda_DNA-bd_dom_sf"/>
</dbReference>
<organism evidence="1 2">
    <name type="scientific">Labrys wisconsinensis</name>
    <dbReference type="NCBI Taxonomy" id="425677"/>
    <lineage>
        <taxon>Bacteria</taxon>
        <taxon>Pseudomonadati</taxon>
        <taxon>Pseudomonadota</taxon>
        <taxon>Alphaproteobacteria</taxon>
        <taxon>Hyphomicrobiales</taxon>
        <taxon>Xanthobacteraceae</taxon>
        <taxon>Labrys</taxon>
    </lineage>
</organism>
<dbReference type="RefSeq" id="WP_307267641.1">
    <property type="nucleotide sequence ID" value="NZ_JAUSVX010000001.1"/>
</dbReference>
<dbReference type="Proteomes" id="UP001242480">
    <property type="component" value="Unassembled WGS sequence"/>
</dbReference>
<gene>
    <name evidence="1" type="ORF">QO011_000671</name>
</gene>
<dbReference type="PANTHER" id="PTHR40455:SF1">
    <property type="entry name" value="ANTITOXIN HIGA"/>
    <property type="match status" value="1"/>
</dbReference>
<dbReference type="InterPro" id="IPR039060">
    <property type="entry name" value="Antitox_HigA"/>
</dbReference>
<name>A0ABU0J090_9HYPH</name>
<evidence type="ECO:0000313" key="2">
    <source>
        <dbReference type="Proteomes" id="UP001242480"/>
    </source>
</evidence>
<keyword evidence="2" id="KW-1185">Reference proteome</keyword>
<accession>A0ABU0J090</accession>
<sequence length="127" mass="14663">MDNIRPIRTEADYEWALAEVAPYFDREPEPGSPESDRFLVLVDLISAYEEKHYPMPDPDPIDMIRHVMEQKGYAQKDFADLLGSKSRASEILKRKRPLTMNQAYKLNREWGVPAEALIRPYHTGDAA</sequence>
<dbReference type="Gene3D" id="1.10.260.40">
    <property type="entry name" value="lambda repressor-like DNA-binding domains"/>
    <property type="match status" value="1"/>
</dbReference>
<dbReference type="SUPFAM" id="SSF47413">
    <property type="entry name" value="lambda repressor-like DNA-binding domains"/>
    <property type="match status" value="1"/>
</dbReference>
<comment type="caution">
    <text evidence="1">The sequence shown here is derived from an EMBL/GenBank/DDBJ whole genome shotgun (WGS) entry which is preliminary data.</text>
</comment>
<dbReference type="PANTHER" id="PTHR40455">
    <property type="entry name" value="ANTITOXIN HIGA"/>
    <property type="match status" value="1"/>
</dbReference>
<protein>
    <submittedName>
        <fullName evidence="1">HTH-type transcriptional regulator/antitoxin HigA</fullName>
    </submittedName>
</protein>
<proteinExistence type="predicted"/>
<dbReference type="EMBL" id="JAUSVX010000001">
    <property type="protein sequence ID" value="MDQ0467676.1"/>
    <property type="molecule type" value="Genomic_DNA"/>
</dbReference>